<evidence type="ECO:0000313" key="3">
    <source>
        <dbReference type="Proteomes" id="UP000335636"/>
    </source>
</evidence>
<proteinExistence type="predicted"/>
<gene>
    <name evidence="1" type="ORF">MONAX_5E016093</name>
    <name evidence="2" type="ORF">MONAX_5E038907</name>
</gene>
<organism evidence="1 3">
    <name type="scientific">Marmota monax</name>
    <name type="common">Woodchuck</name>
    <dbReference type="NCBI Taxonomy" id="9995"/>
    <lineage>
        <taxon>Eukaryota</taxon>
        <taxon>Metazoa</taxon>
        <taxon>Chordata</taxon>
        <taxon>Craniata</taxon>
        <taxon>Vertebrata</taxon>
        <taxon>Euteleostomi</taxon>
        <taxon>Mammalia</taxon>
        <taxon>Eutheria</taxon>
        <taxon>Euarchontoglires</taxon>
        <taxon>Glires</taxon>
        <taxon>Rodentia</taxon>
        <taxon>Sciuromorpha</taxon>
        <taxon>Sciuridae</taxon>
        <taxon>Xerinae</taxon>
        <taxon>Marmotini</taxon>
        <taxon>Marmota</taxon>
    </lineage>
</organism>
<dbReference type="InterPro" id="IPR052267">
    <property type="entry name" value="N-DRC_Component"/>
</dbReference>
<dbReference type="EMBL" id="CABDUW010001448">
    <property type="protein sequence ID" value="VTJ81641.1"/>
    <property type="molecule type" value="Genomic_DNA"/>
</dbReference>
<dbReference type="AlphaFoldDB" id="A0A5E4CL01"/>
<dbReference type="PANTHER" id="PTHR14690:SF6">
    <property type="entry name" value="IQ AND AAA DOMAIN-CONTAINING PROTEIN 1-LIKE"/>
    <property type="match status" value="1"/>
</dbReference>
<dbReference type="PANTHER" id="PTHR14690">
    <property type="entry name" value="IQ MOTIF CONTAINING WITH AAA DOMAIN 1"/>
    <property type="match status" value="1"/>
</dbReference>
<evidence type="ECO:0000313" key="1">
    <source>
        <dbReference type="EMBL" id="VTJ81641.1"/>
    </source>
</evidence>
<accession>A0A5E4CL01</accession>
<reference evidence="1 3" key="1">
    <citation type="submission" date="2019-04" db="EMBL/GenBank/DDBJ databases">
        <authorList>
            <person name="Alioto T."/>
            <person name="Alioto T."/>
        </authorList>
    </citation>
    <scope>NUCLEOTIDE SEQUENCE [LARGE SCALE GENOMIC DNA]</scope>
</reference>
<keyword evidence="3" id="KW-1185">Reference proteome</keyword>
<dbReference type="Proteomes" id="UP000335636">
    <property type="component" value="Unassembled WGS sequence"/>
</dbReference>
<protein>
    <submittedName>
        <fullName evidence="1">Uncharacterized protein</fullName>
    </submittedName>
</protein>
<sequence length="132" mass="14186">MPSSSRTVNSLYEELVFFGLLKKSVAVALKDYVGDCLYLGSALCLANKLPMPSLFDIRQNMALYGVLRLGERPGERRVCVGGVRRGWGWGSGEVAVMAMSSLGFPSLGATGPCWTPAFPRPILGHPSKGPHC</sequence>
<dbReference type="EMBL" id="CABDUW010013900">
    <property type="protein sequence ID" value="VTJ92116.1"/>
    <property type="molecule type" value="Genomic_DNA"/>
</dbReference>
<name>A0A5E4CL01_MARMO</name>
<evidence type="ECO:0000313" key="2">
    <source>
        <dbReference type="EMBL" id="VTJ92116.1"/>
    </source>
</evidence>